<gene>
    <name evidence="9" type="primary">tmcA</name>
    <name evidence="11" type="ORF">P1P91_03235</name>
</gene>
<name>A0ABY9Z1Y4_9GAMM</name>
<dbReference type="GO" id="GO:0016746">
    <property type="term" value="F:acyltransferase activity"/>
    <property type="evidence" value="ECO:0007669"/>
    <property type="project" value="UniProtKB-KW"/>
</dbReference>
<comment type="similarity">
    <text evidence="9">Belongs to the TmcA family.</text>
</comment>
<dbReference type="Proteomes" id="UP001301869">
    <property type="component" value="Chromosome"/>
</dbReference>
<evidence type="ECO:0000256" key="3">
    <source>
        <dbReference type="ARBA" id="ARBA00022679"/>
    </source>
</evidence>
<evidence type="ECO:0000259" key="10">
    <source>
        <dbReference type="PROSITE" id="PS51186"/>
    </source>
</evidence>
<comment type="caution">
    <text evidence="9">Lacks conserved residue(s) required for the propagation of feature annotation.</text>
</comment>
<dbReference type="EC" id="2.3.1.193" evidence="9"/>
<evidence type="ECO:0000256" key="6">
    <source>
        <dbReference type="ARBA" id="ARBA00022840"/>
    </source>
</evidence>
<reference evidence="11 12" key="1">
    <citation type="submission" date="2023-03" db="EMBL/GenBank/DDBJ databases">
        <title>Halomonas sp. nov., isolated from Korean tranditional fermented seafood 'Jeotgal'.</title>
        <authorList>
            <person name="Kim B."/>
            <person name="Shin N.-R."/>
        </authorList>
    </citation>
    <scope>NUCLEOTIDE SEQUENCE [LARGE SCALE GENOMIC DNA]</scope>
    <source>
        <strain evidence="11 12">SG2L-4</strain>
    </source>
</reference>
<dbReference type="HAMAP" id="MF_01886">
    <property type="entry name" value="tRNA_acetyltr_TmcA"/>
    <property type="match status" value="1"/>
</dbReference>
<keyword evidence="4 9" id="KW-0819">tRNA processing</keyword>
<comment type="catalytic activity">
    <reaction evidence="9">
        <text>cytidine(34) in elongator tRNA(Met) + acetyl-CoA + ATP + H2O = N(4)-acetylcytidine(34) in elongator tRNA(Met) + ADP + phosphate + CoA + H(+)</text>
        <dbReference type="Rhea" id="RHEA:43788"/>
        <dbReference type="Rhea" id="RHEA-COMP:10693"/>
        <dbReference type="Rhea" id="RHEA-COMP:10694"/>
        <dbReference type="ChEBI" id="CHEBI:15377"/>
        <dbReference type="ChEBI" id="CHEBI:15378"/>
        <dbReference type="ChEBI" id="CHEBI:30616"/>
        <dbReference type="ChEBI" id="CHEBI:43474"/>
        <dbReference type="ChEBI" id="CHEBI:57287"/>
        <dbReference type="ChEBI" id="CHEBI:57288"/>
        <dbReference type="ChEBI" id="CHEBI:74900"/>
        <dbReference type="ChEBI" id="CHEBI:82748"/>
        <dbReference type="ChEBI" id="CHEBI:456216"/>
        <dbReference type="EC" id="2.3.1.193"/>
    </reaction>
</comment>
<evidence type="ECO:0000256" key="9">
    <source>
        <dbReference type="HAMAP-Rule" id="MF_01886"/>
    </source>
</evidence>
<accession>A0ABY9Z1Y4</accession>
<keyword evidence="7 9" id="KW-0694">RNA-binding</keyword>
<dbReference type="PANTHER" id="PTHR10925:SF5">
    <property type="entry name" value="RNA CYTIDINE ACETYLTRANSFERASE"/>
    <property type="match status" value="1"/>
</dbReference>
<keyword evidence="6 9" id="KW-0067">ATP-binding</keyword>
<feature type="domain" description="N-acetyltransferase" evidence="10">
    <location>
        <begin position="448"/>
        <end position="603"/>
    </location>
</feature>
<dbReference type="Pfam" id="PF08351">
    <property type="entry name" value="TmcA_N"/>
    <property type="match status" value="1"/>
</dbReference>
<evidence type="ECO:0000256" key="2">
    <source>
        <dbReference type="ARBA" id="ARBA00022555"/>
    </source>
</evidence>
<dbReference type="InterPro" id="IPR024914">
    <property type="entry name" value="tRNA_acetyltr_TmcA"/>
</dbReference>
<feature type="binding site" evidence="9">
    <location>
        <position position="371"/>
    </location>
    <ligand>
        <name>ATP</name>
        <dbReference type="ChEBI" id="CHEBI:30616"/>
    </ligand>
</feature>
<evidence type="ECO:0000256" key="7">
    <source>
        <dbReference type="ARBA" id="ARBA00022884"/>
    </source>
</evidence>
<dbReference type="SUPFAM" id="SSF52540">
    <property type="entry name" value="P-loop containing nucleoside triphosphate hydrolases"/>
    <property type="match status" value="1"/>
</dbReference>
<keyword evidence="1 9" id="KW-0963">Cytoplasm</keyword>
<dbReference type="SUPFAM" id="SSF55729">
    <property type="entry name" value="Acyl-CoA N-acyltransferases (Nat)"/>
    <property type="match status" value="1"/>
</dbReference>
<dbReference type="Gene3D" id="3.40.50.300">
    <property type="entry name" value="P-loop containing nucleotide triphosphate hydrolases"/>
    <property type="match status" value="1"/>
</dbReference>
<dbReference type="PANTHER" id="PTHR10925">
    <property type="entry name" value="N-ACETYLTRANSFERASE 10"/>
    <property type="match status" value="1"/>
</dbReference>
<keyword evidence="2 9" id="KW-0820">tRNA-binding</keyword>
<keyword evidence="8 9" id="KW-0012">Acyltransferase</keyword>
<feature type="binding site" evidence="9">
    <location>
        <begin position="515"/>
        <end position="517"/>
    </location>
    <ligand>
        <name>acetyl-CoA</name>
        <dbReference type="ChEBI" id="CHEBI:57288"/>
    </ligand>
</feature>
<dbReference type="InterPro" id="IPR007807">
    <property type="entry name" value="TcmA/NAT10_helicase"/>
</dbReference>
<feature type="binding site" evidence="9">
    <location>
        <position position="199"/>
    </location>
    <ligand>
        <name>ATP</name>
        <dbReference type="ChEBI" id="CHEBI:30616"/>
    </ligand>
</feature>
<dbReference type="InterPro" id="IPR000182">
    <property type="entry name" value="GNAT_dom"/>
</dbReference>
<sequence>MHDFTPPADERRGLAAVLAHAARLARRRARRLVWIDGDAAIGRRRARAVWQARDWRAPLWVGETADDEAGAPPALPASKARTRLGQEHGLIVVDAAAGLDPDALGALGGTLTAGGLLLLITPAGWGSAPDADYRRIADYPCAWAELSAHYLARLAHLLAHDGGAIRWSAEAAAPELPRFSASPEPAAPPEDSACLTADQARAVARLTRLKRRRPLVITADRGRGKSAALGIACARLLARGVARITVTAPRPGAAAALFAHAEAEAGVSAEASRRRVEINGGVLEFIAPDALSAAVEAGTLGGDGSYLMVDEAAAIPPALLGQWLAAFPRVAFATTVHGYEGSGRGFALRFRARLDEQTPGWQGLALETPVRFAEGDPLETTLNRLLLLRAAPPAPAPAYGGDDAVRWLERRALARHEPALEALFGLLVQSHYRTTPDDVRQLLDGPGTRIGVLGAARAPEGVAVMRAEGGFDAALAERVARGERRPQGHLLAQSLAAHAGSREALTARWQRVTRIAVHPERRRQGSGQALLAAAEQAARQSGADLLGATFGAEAGLLDFWLAAGFSPVRVGVTRDTATGEYPLMVARALTPRGEAVLDELARRLGASLAGLLAFELSGLPADVLVRLLASLPPATLGDAQRQDIDDVANAQRDPRLARPALKALARAAACRPLDDATQGVCADLAGWAYQNRRLADSHKRHVSAIRRAAAVLAELDAELEKGEP</sequence>
<evidence type="ECO:0000256" key="8">
    <source>
        <dbReference type="ARBA" id="ARBA00023315"/>
    </source>
</evidence>
<comment type="function">
    <text evidence="9">Catalyzes the formation of N(4)-acetylcytidine (ac(4)C) at the wobble position of tRNA(Met), by using acetyl-CoA as an acetyl donor and ATP (or GTP).</text>
</comment>
<keyword evidence="3 9" id="KW-0808">Transferase</keyword>
<dbReference type="InterPro" id="IPR016181">
    <property type="entry name" value="Acyl_CoA_acyltransferase"/>
</dbReference>
<dbReference type="Pfam" id="PF05127">
    <property type="entry name" value="NAT10_TcmA_helicase"/>
    <property type="match status" value="1"/>
</dbReference>
<dbReference type="PROSITE" id="PS51186">
    <property type="entry name" value="GNAT"/>
    <property type="match status" value="1"/>
</dbReference>
<evidence type="ECO:0000256" key="5">
    <source>
        <dbReference type="ARBA" id="ARBA00022741"/>
    </source>
</evidence>
<protein>
    <recommendedName>
        <fullName evidence="9">tRNA(Met) cytidine acetyltransferase TmcA</fullName>
        <ecNumber evidence="9">2.3.1.193</ecNumber>
    </recommendedName>
</protein>
<dbReference type="Pfam" id="PF13718">
    <property type="entry name" value="GNAT_acetyltr_2"/>
    <property type="match status" value="1"/>
</dbReference>
<dbReference type="EMBL" id="CP119391">
    <property type="protein sequence ID" value="WNK20705.1"/>
    <property type="molecule type" value="Genomic_DNA"/>
</dbReference>
<dbReference type="InterPro" id="IPR032672">
    <property type="entry name" value="TmcA/NAT10/Kre33"/>
</dbReference>
<dbReference type="InterPro" id="IPR027417">
    <property type="entry name" value="P-loop_NTPase"/>
</dbReference>
<evidence type="ECO:0000256" key="4">
    <source>
        <dbReference type="ARBA" id="ARBA00022694"/>
    </source>
</evidence>
<evidence type="ECO:0000313" key="11">
    <source>
        <dbReference type="EMBL" id="WNK20705.1"/>
    </source>
</evidence>
<comment type="subcellular location">
    <subcellularLocation>
        <location evidence="9">Cytoplasm</location>
    </subcellularLocation>
</comment>
<organism evidence="11 12">
    <name type="scientific">Halomonas piscis</name>
    <dbReference type="NCBI Taxonomy" id="3031727"/>
    <lineage>
        <taxon>Bacteria</taxon>
        <taxon>Pseudomonadati</taxon>
        <taxon>Pseudomonadota</taxon>
        <taxon>Gammaproteobacteria</taxon>
        <taxon>Oceanospirillales</taxon>
        <taxon>Halomonadaceae</taxon>
        <taxon>Halomonas</taxon>
    </lineage>
</organism>
<dbReference type="RefSeq" id="WP_311884477.1">
    <property type="nucleotide sequence ID" value="NZ_CP119391.1"/>
</dbReference>
<evidence type="ECO:0000313" key="12">
    <source>
        <dbReference type="Proteomes" id="UP001301869"/>
    </source>
</evidence>
<keyword evidence="5 9" id="KW-0547">Nucleotide-binding</keyword>
<evidence type="ECO:0000256" key="1">
    <source>
        <dbReference type="ARBA" id="ARBA00022490"/>
    </source>
</evidence>
<proteinExistence type="inferred from homology"/>
<dbReference type="Gene3D" id="3.40.50.11040">
    <property type="match status" value="1"/>
</dbReference>
<dbReference type="InterPro" id="IPR013562">
    <property type="entry name" value="TmcA/NAT10_N"/>
</dbReference>
<dbReference type="Gene3D" id="3.40.630.30">
    <property type="match status" value="1"/>
</dbReference>
<keyword evidence="12" id="KW-1185">Reference proteome</keyword>